<dbReference type="AlphaFoldDB" id="A0A450ZBY1"/>
<reference evidence="3" key="1">
    <citation type="submission" date="2019-02" db="EMBL/GenBank/DDBJ databases">
        <authorList>
            <person name="Gruber-Vodicka R. H."/>
            <person name="Seah K. B. B."/>
        </authorList>
    </citation>
    <scope>NUCLEOTIDE SEQUENCE</scope>
    <source>
        <strain evidence="2">BECK_BZ125</strain>
        <strain evidence="3">BECK_BZ126</strain>
    </source>
</reference>
<protein>
    <submittedName>
        <fullName evidence="3">Uncharacterized protein</fullName>
    </submittedName>
</protein>
<evidence type="ECO:0000313" key="2">
    <source>
        <dbReference type="EMBL" id="VFK37906.1"/>
    </source>
</evidence>
<sequence>MSKSEELKERINYLKGFLTVLLGIIVLMGGGLVGLYLKEQTNEVFWFGVGTIAVILFACFRLISRIERYLKQLGET</sequence>
<organism evidence="3">
    <name type="scientific">Candidatus Kentrum sp. TC</name>
    <dbReference type="NCBI Taxonomy" id="2126339"/>
    <lineage>
        <taxon>Bacteria</taxon>
        <taxon>Pseudomonadati</taxon>
        <taxon>Pseudomonadota</taxon>
        <taxon>Gammaproteobacteria</taxon>
        <taxon>Candidatus Kentrum</taxon>
    </lineage>
</organism>
<proteinExistence type="predicted"/>
<feature type="transmembrane region" description="Helical" evidence="1">
    <location>
        <begin position="44"/>
        <end position="63"/>
    </location>
</feature>
<keyword evidence="1" id="KW-0812">Transmembrane</keyword>
<evidence type="ECO:0000256" key="1">
    <source>
        <dbReference type="SAM" id="Phobius"/>
    </source>
</evidence>
<feature type="transmembrane region" description="Helical" evidence="1">
    <location>
        <begin position="12"/>
        <end position="38"/>
    </location>
</feature>
<accession>A0A450ZBY1</accession>
<name>A0A450ZBY1_9GAMM</name>
<dbReference type="EMBL" id="CAADFT010000001">
    <property type="protein sequence ID" value="VFK37906.1"/>
    <property type="molecule type" value="Genomic_DNA"/>
</dbReference>
<evidence type="ECO:0000313" key="3">
    <source>
        <dbReference type="EMBL" id="VFK51310.1"/>
    </source>
</evidence>
<keyword evidence="1" id="KW-1133">Transmembrane helix</keyword>
<keyword evidence="1" id="KW-0472">Membrane</keyword>
<gene>
    <name evidence="2" type="ORF">BECKTC1821E_GA0114239_1001141</name>
    <name evidence="3" type="ORF">BECKTC1821F_GA0114240_100140</name>
</gene>
<dbReference type="EMBL" id="CAADFW010000001">
    <property type="protein sequence ID" value="VFK51310.1"/>
    <property type="molecule type" value="Genomic_DNA"/>
</dbReference>